<feature type="transmembrane region" description="Helical" evidence="1">
    <location>
        <begin position="107"/>
        <end position="127"/>
    </location>
</feature>
<keyword evidence="1" id="KW-1133">Transmembrane helix</keyword>
<dbReference type="RefSeq" id="WP_190239902.1">
    <property type="nucleotide sequence ID" value="NZ_QFGA01000001.1"/>
</dbReference>
<reference evidence="2 3" key="1">
    <citation type="journal article" date="2018" name="Environ. Microbiol.">
        <title>Novel energy conservation strategies and behaviour of Pelotomaculum schinkii driving syntrophic propionate catabolism.</title>
        <authorList>
            <person name="Hidalgo-Ahumada C.A.P."/>
            <person name="Nobu M.K."/>
            <person name="Narihiro T."/>
            <person name="Tamaki H."/>
            <person name="Liu W.T."/>
            <person name="Kamagata Y."/>
            <person name="Stams A.J.M."/>
            <person name="Imachi H."/>
            <person name="Sousa D.Z."/>
        </authorList>
    </citation>
    <scope>NUCLEOTIDE SEQUENCE [LARGE SCALE GENOMIC DNA]</scope>
    <source>
        <strain evidence="2 3">HH</strain>
    </source>
</reference>
<dbReference type="InterPro" id="IPR051533">
    <property type="entry name" value="WaaL-like"/>
</dbReference>
<protein>
    <recommendedName>
        <fullName evidence="4">O-Antigen ligase</fullName>
    </recommendedName>
</protein>
<gene>
    <name evidence="2" type="ORF">Psch_01770</name>
</gene>
<evidence type="ECO:0000313" key="2">
    <source>
        <dbReference type="EMBL" id="TEB08215.1"/>
    </source>
</evidence>
<feature type="transmembrane region" description="Helical" evidence="1">
    <location>
        <begin position="395"/>
        <end position="412"/>
    </location>
</feature>
<feature type="transmembrane region" description="Helical" evidence="1">
    <location>
        <begin position="82"/>
        <end position="101"/>
    </location>
</feature>
<proteinExistence type="predicted"/>
<dbReference type="AlphaFoldDB" id="A0A4Y7RGS4"/>
<feature type="transmembrane region" description="Helical" evidence="1">
    <location>
        <begin position="370"/>
        <end position="389"/>
    </location>
</feature>
<feature type="transmembrane region" description="Helical" evidence="1">
    <location>
        <begin position="344"/>
        <end position="363"/>
    </location>
</feature>
<feature type="transmembrane region" description="Helical" evidence="1">
    <location>
        <begin position="260"/>
        <end position="283"/>
    </location>
</feature>
<accession>A0A4Y7RGS4</accession>
<dbReference type="EMBL" id="QFGA01000001">
    <property type="protein sequence ID" value="TEB08215.1"/>
    <property type="molecule type" value="Genomic_DNA"/>
</dbReference>
<comment type="caution">
    <text evidence="2">The sequence shown here is derived from an EMBL/GenBank/DDBJ whole genome shotgun (WGS) entry which is preliminary data.</text>
</comment>
<feature type="transmembrane region" description="Helical" evidence="1">
    <location>
        <begin position="29"/>
        <end position="47"/>
    </location>
</feature>
<evidence type="ECO:0000256" key="1">
    <source>
        <dbReference type="SAM" id="Phobius"/>
    </source>
</evidence>
<evidence type="ECO:0000313" key="3">
    <source>
        <dbReference type="Proteomes" id="UP000298324"/>
    </source>
</evidence>
<keyword evidence="3" id="KW-1185">Reference proteome</keyword>
<organism evidence="2 3">
    <name type="scientific">Pelotomaculum schinkii</name>
    <dbReference type="NCBI Taxonomy" id="78350"/>
    <lineage>
        <taxon>Bacteria</taxon>
        <taxon>Bacillati</taxon>
        <taxon>Bacillota</taxon>
        <taxon>Clostridia</taxon>
        <taxon>Eubacteriales</taxon>
        <taxon>Desulfotomaculaceae</taxon>
        <taxon>Pelotomaculum</taxon>
    </lineage>
</organism>
<keyword evidence="1" id="KW-0812">Transmembrane</keyword>
<keyword evidence="1" id="KW-0472">Membrane</keyword>
<feature type="transmembrane region" description="Helical" evidence="1">
    <location>
        <begin position="139"/>
        <end position="156"/>
    </location>
</feature>
<feature type="transmembrane region" description="Helical" evidence="1">
    <location>
        <begin position="176"/>
        <end position="202"/>
    </location>
</feature>
<dbReference type="PANTHER" id="PTHR37422">
    <property type="entry name" value="TEICHURONIC ACID BIOSYNTHESIS PROTEIN TUAE"/>
    <property type="match status" value="1"/>
</dbReference>
<name>A0A4Y7RGS4_9FIRM</name>
<evidence type="ECO:0008006" key="4">
    <source>
        <dbReference type="Google" id="ProtNLM"/>
    </source>
</evidence>
<sequence length="421" mass="47506">MTIGVYTKNNYSIKCRTTEKINRHTKTQYALFGLIVACCLGEVINIYGIKLSWIMALLTIVFFIGEHNSLKIKIPTYDIKLFFYFFIIWGVYATVQTAFILKNDYAVSNYISLLVNLFTITMLTLNIQSKKDIIFLNKGLVLGLIINLLIAYWELFTGNHLVLLNERNMLYYSDKALGVFGNGNDLATFICFGIIAVLLQYAFTNKNKVPALIIITASMYIIIRIGARGALYGMIVYGLCFAFFCILIKLYSISKASFSIVLYLLCVVCVIIGFIVLSNYTLIDLVLMISSPGNESSDLFRLSLMGEALQLFFNSFFLGIGPGQSIVLLGTNVHNFFLEIMCEYGIIIISGILMIFIYLLRAYRWKLPKLLTLCILSFTPAFVLIGVSSSGANRIRTTWILITIMYLAISLYKKESANVLK</sequence>
<feature type="transmembrane region" description="Helical" evidence="1">
    <location>
        <begin position="209"/>
        <end position="225"/>
    </location>
</feature>
<feature type="transmembrane region" description="Helical" evidence="1">
    <location>
        <begin position="231"/>
        <end position="248"/>
    </location>
</feature>
<feature type="transmembrane region" description="Helical" evidence="1">
    <location>
        <begin position="53"/>
        <end position="70"/>
    </location>
</feature>
<dbReference type="Proteomes" id="UP000298324">
    <property type="component" value="Unassembled WGS sequence"/>
</dbReference>
<dbReference type="PANTHER" id="PTHR37422:SF23">
    <property type="entry name" value="TEICHURONIC ACID BIOSYNTHESIS PROTEIN TUAE"/>
    <property type="match status" value="1"/>
</dbReference>